<sequence>MTVKTPKALGDYVIIEAKAESAGTEVKSSMGIIIEQKRTMGEIPLVGKIIDIGETVDKELLGKTVLLPHGKMNKVPHPDVINGVKKEEEIDLKWTVTHKQNIVVVYG</sequence>
<dbReference type="GeneID" id="23301252"/>
<proteinExistence type="predicted"/>
<dbReference type="SUPFAM" id="SSF50129">
    <property type="entry name" value="GroES-like"/>
    <property type="match status" value="1"/>
</dbReference>
<dbReference type="KEGG" id="vg:23301252"/>
<keyword evidence="3" id="KW-1185">Reference proteome</keyword>
<dbReference type="GO" id="GO:0005524">
    <property type="term" value="F:ATP binding"/>
    <property type="evidence" value="ECO:0007669"/>
    <property type="project" value="InterPro"/>
</dbReference>
<dbReference type="SMR" id="A0A0B7MS55"/>
<dbReference type="RefSeq" id="YP_009118901.1">
    <property type="nucleotide sequence ID" value="NC_025425.1"/>
</dbReference>
<dbReference type="Proteomes" id="UP000203896">
    <property type="component" value="Segment"/>
</dbReference>
<gene>
    <name evidence="2" type="ORF">BN201_0218</name>
</gene>
<dbReference type="CDD" id="cd00320">
    <property type="entry name" value="cpn10"/>
    <property type="match status" value="1"/>
</dbReference>
<protein>
    <submittedName>
        <fullName evidence="2">Putative head assembly cochaperone</fullName>
    </submittedName>
</protein>
<evidence type="ECO:0000313" key="3">
    <source>
        <dbReference type="Proteomes" id="UP000203896"/>
    </source>
</evidence>
<evidence type="ECO:0000313" key="2">
    <source>
        <dbReference type="EMBL" id="CEO90821.1"/>
    </source>
</evidence>
<dbReference type="InterPro" id="IPR020818">
    <property type="entry name" value="Chaperonin_GroES"/>
</dbReference>
<accession>A0A0B7MS55</accession>
<dbReference type="Gene3D" id="2.30.33.40">
    <property type="entry name" value="GroES chaperonin"/>
    <property type="match status" value="1"/>
</dbReference>
<dbReference type="GO" id="GO:0019069">
    <property type="term" value="P:viral capsid assembly"/>
    <property type="evidence" value="ECO:0007669"/>
    <property type="project" value="InterPro"/>
</dbReference>
<dbReference type="InterPro" id="IPR037124">
    <property type="entry name" value="Chaperonin_GroES_sf"/>
</dbReference>
<dbReference type="OrthoDB" id="19822at10239"/>
<dbReference type="GO" id="GO:0044183">
    <property type="term" value="F:protein folding chaperone"/>
    <property type="evidence" value="ECO:0007669"/>
    <property type="project" value="InterPro"/>
</dbReference>
<reference evidence="2 3" key="1">
    <citation type="submission" date="2012-08" db="EMBL/GenBank/DDBJ databases">
        <title>Selection and characterization of a candidate therapeutic bacteriophage that lyses the German Escherichia coli O104:H4 outbreak strain.</title>
        <authorList>
            <person name="Merabishvilli M."/>
            <person name="De Vos D."/>
            <person name="Verbeken G."/>
            <person name="Kropinski A."/>
            <person name="Vandenheuvel D."/>
            <person name="Lavigne R."/>
            <person name="Wattiau P."/>
            <person name="Mast J."/>
            <person name="Ragimbeau C."/>
            <person name="Mossong J."/>
            <person name="Scheres J."/>
            <person name="Chanishvili N."/>
            <person name="Vaneechoutte M."/>
            <person name="Pirnay J.P."/>
        </authorList>
    </citation>
    <scope>NUCLEOTIDE SEQUENCE [LARGE SCALE GENOMIC DNA]</scope>
</reference>
<dbReference type="EMBL" id="HE978309">
    <property type="protein sequence ID" value="CEO90821.1"/>
    <property type="molecule type" value="Genomic_DNA"/>
</dbReference>
<keyword evidence="1" id="KW-0143">Chaperone</keyword>
<dbReference type="InterPro" id="IPR016416">
    <property type="entry name" value="Phage_T4_Gp31_GroEL"/>
</dbReference>
<name>A0A0B7MS55_9CAUD</name>
<evidence type="ECO:0000256" key="1">
    <source>
        <dbReference type="ARBA" id="ARBA00023186"/>
    </source>
</evidence>
<organism evidence="2 3">
    <name type="scientific">Enterobacteria phage GEC-3S</name>
    <dbReference type="NCBI Taxonomy" id="1222338"/>
    <lineage>
        <taxon>Viruses</taxon>
        <taxon>Duplodnaviria</taxon>
        <taxon>Heunggongvirae</taxon>
        <taxon>Uroviricota</taxon>
        <taxon>Caudoviricetes</taxon>
        <taxon>Pantevenvirales</taxon>
        <taxon>Straboviridae</taxon>
        <taxon>Krischvirus</taxon>
        <taxon>Krischvirus gec3s</taxon>
    </lineage>
</organism>
<dbReference type="PIRSF" id="PIRSF004380">
    <property type="entry name" value="Phage_GroES_Gp31"/>
    <property type="match status" value="1"/>
</dbReference>
<dbReference type="InterPro" id="IPR011032">
    <property type="entry name" value="GroES-like_sf"/>
</dbReference>